<name>A0A553PQI2_TIGCA</name>
<sequence>MSELTDDQIDDMKDAFSMFKKKSNSDTINIKDLRAVMLSIGLNPKDEEIAQMEKEKEGEIDFPEFCALIREYQKQAINSKDELKEAFRVFDQQGKGYLTKEELETVMRNYKDGLSDKQFDLVMEKAQFDTEGHLSLDNFLKLIFNE</sequence>
<evidence type="ECO:0000313" key="4">
    <source>
        <dbReference type="Proteomes" id="UP000318571"/>
    </source>
</evidence>
<evidence type="ECO:0000259" key="2">
    <source>
        <dbReference type="PROSITE" id="PS50222"/>
    </source>
</evidence>
<dbReference type="InterPro" id="IPR011992">
    <property type="entry name" value="EF-hand-dom_pair"/>
</dbReference>
<organism evidence="3 4">
    <name type="scientific">Tigriopus californicus</name>
    <name type="common">Marine copepod</name>
    <dbReference type="NCBI Taxonomy" id="6832"/>
    <lineage>
        <taxon>Eukaryota</taxon>
        <taxon>Metazoa</taxon>
        <taxon>Ecdysozoa</taxon>
        <taxon>Arthropoda</taxon>
        <taxon>Crustacea</taxon>
        <taxon>Multicrustacea</taxon>
        <taxon>Hexanauplia</taxon>
        <taxon>Copepoda</taxon>
        <taxon>Harpacticoida</taxon>
        <taxon>Harpacticidae</taxon>
        <taxon>Tigriopus</taxon>
    </lineage>
</organism>
<dbReference type="OrthoDB" id="26525at2759"/>
<dbReference type="PROSITE" id="PS50222">
    <property type="entry name" value="EF_HAND_2"/>
    <property type="match status" value="1"/>
</dbReference>
<feature type="domain" description="EF-hand" evidence="2">
    <location>
        <begin position="78"/>
        <end position="113"/>
    </location>
</feature>
<accession>A0A553PQI2</accession>
<keyword evidence="4" id="KW-1185">Reference proteome</keyword>
<reference evidence="3 4" key="1">
    <citation type="journal article" date="2018" name="Nat. Ecol. Evol.">
        <title>Genomic signatures of mitonuclear coevolution across populations of Tigriopus californicus.</title>
        <authorList>
            <person name="Barreto F.S."/>
            <person name="Watson E.T."/>
            <person name="Lima T.G."/>
            <person name="Willett C.S."/>
            <person name="Edmands S."/>
            <person name="Li W."/>
            <person name="Burton R.S."/>
        </authorList>
    </citation>
    <scope>NUCLEOTIDE SEQUENCE [LARGE SCALE GENOMIC DNA]</scope>
    <source>
        <strain evidence="3 4">San Diego</strain>
    </source>
</reference>
<dbReference type="InterPro" id="IPR050230">
    <property type="entry name" value="CALM/Myosin/TropC-like"/>
</dbReference>
<dbReference type="AlphaFoldDB" id="A0A553PQI2"/>
<dbReference type="InterPro" id="IPR002048">
    <property type="entry name" value="EF_hand_dom"/>
</dbReference>
<dbReference type="Proteomes" id="UP000318571">
    <property type="component" value="Chromosome 6"/>
</dbReference>
<dbReference type="GO" id="GO:0005509">
    <property type="term" value="F:calcium ion binding"/>
    <property type="evidence" value="ECO:0007669"/>
    <property type="project" value="InterPro"/>
</dbReference>
<gene>
    <name evidence="3" type="ORF">TCAL_06009</name>
</gene>
<dbReference type="GO" id="GO:0016460">
    <property type="term" value="C:myosin II complex"/>
    <property type="evidence" value="ECO:0007669"/>
    <property type="project" value="TreeGrafter"/>
</dbReference>
<proteinExistence type="predicted"/>
<dbReference type="SMART" id="SM00054">
    <property type="entry name" value="EFh"/>
    <property type="match status" value="2"/>
</dbReference>
<evidence type="ECO:0000256" key="1">
    <source>
        <dbReference type="ARBA" id="ARBA00022737"/>
    </source>
</evidence>
<dbReference type="SUPFAM" id="SSF47473">
    <property type="entry name" value="EF-hand"/>
    <property type="match status" value="1"/>
</dbReference>
<keyword evidence="1" id="KW-0677">Repeat</keyword>
<protein>
    <recommendedName>
        <fullName evidence="2">EF-hand domain-containing protein</fullName>
    </recommendedName>
</protein>
<dbReference type="OMA" id="IDEYISX"/>
<dbReference type="Pfam" id="PF13499">
    <property type="entry name" value="EF-hand_7"/>
    <property type="match status" value="1"/>
</dbReference>
<evidence type="ECO:0000313" key="3">
    <source>
        <dbReference type="EMBL" id="TRY79943.1"/>
    </source>
</evidence>
<comment type="caution">
    <text evidence="3">The sequence shown here is derived from an EMBL/GenBank/DDBJ whole genome shotgun (WGS) entry which is preliminary data.</text>
</comment>
<dbReference type="PANTHER" id="PTHR23048:SF0">
    <property type="entry name" value="CALMODULIN LIKE 3"/>
    <property type="match status" value="1"/>
</dbReference>
<dbReference type="Gene3D" id="1.10.238.10">
    <property type="entry name" value="EF-hand"/>
    <property type="match status" value="2"/>
</dbReference>
<dbReference type="FunFam" id="1.10.238.10:FF:000178">
    <property type="entry name" value="Calmodulin-2 A"/>
    <property type="match status" value="1"/>
</dbReference>
<dbReference type="STRING" id="6832.A0A553PQI2"/>
<dbReference type="PANTHER" id="PTHR23048">
    <property type="entry name" value="MYOSIN LIGHT CHAIN 1, 3"/>
    <property type="match status" value="1"/>
</dbReference>
<dbReference type="EMBL" id="VCGU01000002">
    <property type="protein sequence ID" value="TRY79943.1"/>
    <property type="molecule type" value="Genomic_DNA"/>
</dbReference>